<proteinExistence type="predicted"/>
<gene>
    <name evidence="2" type="ORF">H9741_07960</name>
</gene>
<feature type="compositionally biased region" description="Polar residues" evidence="1">
    <location>
        <begin position="77"/>
        <end position="87"/>
    </location>
</feature>
<evidence type="ECO:0000256" key="1">
    <source>
        <dbReference type="SAM" id="MobiDB-lite"/>
    </source>
</evidence>
<accession>A0A9D1V9J0</accession>
<reference evidence="2" key="2">
    <citation type="submission" date="2021-04" db="EMBL/GenBank/DDBJ databases">
        <authorList>
            <person name="Gilroy R."/>
        </authorList>
    </citation>
    <scope>NUCLEOTIDE SEQUENCE</scope>
    <source>
        <strain evidence="2">811</strain>
    </source>
</reference>
<dbReference type="EMBL" id="DXFX01000103">
    <property type="protein sequence ID" value="HIX08388.1"/>
    <property type="molecule type" value="Genomic_DNA"/>
</dbReference>
<evidence type="ECO:0000313" key="2">
    <source>
        <dbReference type="EMBL" id="HIX08388.1"/>
    </source>
</evidence>
<dbReference type="AlphaFoldDB" id="A0A9D1V9J0"/>
<reference evidence="2" key="1">
    <citation type="journal article" date="2021" name="PeerJ">
        <title>Extensive microbial diversity within the chicken gut microbiome revealed by metagenomics and culture.</title>
        <authorList>
            <person name="Gilroy R."/>
            <person name="Ravi A."/>
            <person name="Getino M."/>
            <person name="Pursley I."/>
            <person name="Horton D.L."/>
            <person name="Alikhan N.F."/>
            <person name="Baker D."/>
            <person name="Gharbi K."/>
            <person name="Hall N."/>
            <person name="Watson M."/>
            <person name="Adriaenssens E.M."/>
            <person name="Foster-Nyarko E."/>
            <person name="Jarju S."/>
            <person name="Secka A."/>
            <person name="Antonio M."/>
            <person name="Oren A."/>
            <person name="Chaudhuri R.R."/>
            <person name="La Ragione R."/>
            <person name="Hildebrand F."/>
            <person name="Pallen M.J."/>
        </authorList>
    </citation>
    <scope>NUCLEOTIDE SEQUENCE</scope>
    <source>
        <strain evidence="2">811</strain>
    </source>
</reference>
<dbReference type="Proteomes" id="UP000824204">
    <property type="component" value="Unassembled WGS sequence"/>
</dbReference>
<name>A0A9D1V9J0_9FIRM</name>
<organism evidence="2 3">
    <name type="scientific">Candidatus Borkfalkia faecipullorum</name>
    <dbReference type="NCBI Taxonomy" id="2838510"/>
    <lineage>
        <taxon>Bacteria</taxon>
        <taxon>Bacillati</taxon>
        <taxon>Bacillota</taxon>
        <taxon>Clostridia</taxon>
        <taxon>Christensenellales</taxon>
        <taxon>Christensenellaceae</taxon>
        <taxon>Candidatus Borkfalkia</taxon>
    </lineage>
</organism>
<feature type="region of interest" description="Disordered" evidence="1">
    <location>
        <begin position="69"/>
        <end position="92"/>
    </location>
</feature>
<sequence length="105" mass="11381">MQLLIIALLLLSMQKEQTSLQDLQPLLAFLQSGELKPLAESKPFSDLHLGNADAKAVFALFDALRGALSDRKEEPKQPQTAEKTSSPLDGIADSDILSALNSYLS</sequence>
<comment type="caution">
    <text evidence="2">The sequence shown here is derived from an EMBL/GenBank/DDBJ whole genome shotgun (WGS) entry which is preliminary data.</text>
</comment>
<protein>
    <submittedName>
        <fullName evidence="2">Uncharacterized protein</fullName>
    </submittedName>
</protein>
<evidence type="ECO:0000313" key="3">
    <source>
        <dbReference type="Proteomes" id="UP000824204"/>
    </source>
</evidence>